<dbReference type="AlphaFoldDB" id="A0A2I0K531"/>
<name>A0A2I0K531_PUNGR</name>
<dbReference type="EMBL" id="PGOL01000900">
    <property type="protein sequence ID" value="PKI63250.1"/>
    <property type="molecule type" value="Genomic_DNA"/>
</dbReference>
<organism evidence="1 2">
    <name type="scientific">Punica granatum</name>
    <name type="common">Pomegranate</name>
    <dbReference type="NCBI Taxonomy" id="22663"/>
    <lineage>
        <taxon>Eukaryota</taxon>
        <taxon>Viridiplantae</taxon>
        <taxon>Streptophyta</taxon>
        <taxon>Embryophyta</taxon>
        <taxon>Tracheophyta</taxon>
        <taxon>Spermatophyta</taxon>
        <taxon>Magnoliopsida</taxon>
        <taxon>eudicotyledons</taxon>
        <taxon>Gunneridae</taxon>
        <taxon>Pentapetalae</taxon>
        <taxon>rosids</taxon>
        <taxon>malvids</taxon>
        <taxon>Myrtales</taxon>
        <taxon>Lythraceae</taxon>
        <taxon>Punica</taxon>
    </lineage>
</organism>
<proteinExistence type="predicted"/>
<sequence>MASAAAFFLSSSSPSLYALSGRTHRASFSIRPVSVRAFSASLDYSAVSVPEKSSTPLK</sequence>
<dbReference type="Proteomes" id="UP000233551">
    <property type="component" value="Unassembled WGS sequence"/>
</dbReference>
<keyword evidence="2" id="KW-1185">Reference proteome</keyword>
<feature type="non-terminal residue" evidence="1">
    <location>
        <position position="58"/>
    </location>
</feature>
<comment type="caution">
    <text evidence="1">The sequence shown here is derived from an EMBL/GenBank/DDBJ whole genome shotgun (WGS) entry which is preliminary data.</text>
</comment>
<evidence type="ECO:0000313" key="2">
    <source>
        <dbReference type="Proteomes" id="UP000233551"/>
    </source>
</evidence>
<evidence type="ECO:0000313" key="1">
    <source>
        <dbReference type="EMBL" id="PKI63250.1"/>
    </source>
</evidence>
<accession>A0A2I0K531</accession>
<gene>
    <name evidence="1" type="ORF">CRG98_016435</name>
</gene>
<protein>
    <submittedName>
        <fullName evidence="1">Uncharacterized protein</fullName>
    </submittedName>
</protein>
<reference evidence="1 2" key="1">
    <citation type="submission" date="2017-11" db="EMBL/GenBank/DDBJ databases">
        <title>De-novo sequencing of pomegranate (Punica granatum L.) genome.</title>
        <authorList>
            <person name="Akparov Z."/>
            <person name="Amiraslanov A."/>
            <person name="Hajiyeva S."/>
            <person name="Abbasov M."/>
            <person name="Kaur K."/>
            <person name="Hamwieh A."/>
            <person name="Solovyev V."/>
            <person name="Salamov A."/>
            <person name="Braich B."/>
            <person name="Kosarev P."/>
            <person name="Mahmoud A."/>
            <person name="Hajiyev E."/>
            <person name="Babayeva S."/>
            <person name="Izzatullayeva V."/>
            <person name="Mammadov A."/>
            <person name="Mammadov A."/>
            <person name="Sharifova S."/>
            <person name="Ojaghi J."/>
            <person name="Eynullazada K."/>
            <person name="Bayramov B."/>
            <person name="Abdulazimova A."/>
            <person name="Shahmuradov I."/>
        </authorList>
    </citation>
    <scope>NUCLEOTIDE SEQUENCE [LARGE SCALE GENOMIC DNA]</scope>
    <source>
        <strain evidence="2">cv. AG2017</strain>
        <tissue evidence="1">Leaf</tissue>
    </source>
</reference>